<feature type="transmembrane region" description="Helical" evidence="7">
    <location>
        <begin position="66"/>
        <end position="88"/>
    </location>
</feature>
<feature type="transmembrane region" description="Helical" evidence="7">
    <location>
        <begin position="27"/>
        <end position="54"/>
    </location>
</feature>
<feature type="transmembrane region" description="Helical" evidence="7">
    <location>
        <begin position="152"/>
        <end position="181"/>
    </location>
</feature>
<gene>
    <name evidence="10" type="ORF">Q8A49_11625</name>
</gene>
<dbReference type="PANTHER" id="PTHR24221:SF423">
    <property type="entry name" value="ABC TRANSPORTER"/>
    <property type="match status" value="1"/>
</dbReference>
<dbReference type="InterPro" id="IPR017871">
    <property type="entry name" value="ABC_transporter-like_CS"/>
</dbReference>
<evidence type="ECO:0000256" key="4">
    <source>
        <dbReference type="ARBA" id="ARBA00022840"/>
    </source>
</evidence>
<evidence type="ECO:0000259" key="8">
    <source>
        <dbReference type="PROSITE" id="PS50893"/>
    </source>
</evidence>
<keyword evidence="5 7" id="KW-1133">Transmembrane helix</keyword>
<organism evidence="10 11">
    <name type="scientific">Nocardiopsis tropica</name>
    <dbReference type="NCBI Taxonomy" id="109330"/>
    <lineage>
        <taxon>Bacteria</taxon>
        <taxon>Bacillati</taxon>
        <taxon>Actinomycetota</taxon>
        <taxon>Actinomycetes</taxon>
        <taxon>Streptosporangiales</taxon>
        <taxon>Nocardiopsidaceae</taxon>
        <taxon>Nocardiopsis</taxon>
    </lineage>
</organism>
<dbReference type="InterPro" id="IPR011527">
    <property type="entry name" value="ABC1_TM_dom"/>
</dbReference>
<feature type="domain" description="ABC transmembrane type-1" evidence="9">
    <location>
        <begin position="41"/>
        <end position="310"/>
    </location>
</feature>
<evidence type="ECO:0000313" key="10">
    <source>
        <dbReference type="EMBL" id="MEE2051141.1"/>
    </source>
</evidence>
<feature type="transmembrane region" description="Helical" evidence="7">
    <location>
        <begin position="284"/>
        <end position="302"/>
    </location>
</feature>
<reference evidence="10 11" key="1">
    <citation type="submission" date="2023-07" db="EMBL/GenBank/DDBJ databases">
        <authorList>
            <person name="Girao M."/>
            <person name="Carvalho M.F."/>
        </authorList>
    </citation>
    <scope>NUCLEOTIDE SEQUENCE [LARGE SCALE GENOMIC DNA]</scope>
    <source>
        <strain evidence="10 11">66/93</strain>
    </source>
</reference>
<dbReference type="RefSeq" id="WP_330158301.1">
    <property type="nucleotide sequence ID" value="NZ_BAAAJA010000011.1"/>
</dbReference>
<evidence type="ECO:0000256" key="2">
    <source>
        <dbReference type="ARBA" id="ARBA00022692"/>
    </source>
</evidence>
<evidence type="ECO:0000256" key="5">
    <source>
        <dbReference type="ARBA" id="ARBA00022989"/>
    </source>
</evidence>
<comment type="caution">
    <text evidence="10">The sequence shown here is derived from an EMBL/GenBank/DDBJ whole genome shotgun (WGS) entry which is preliminary data.</text>
</comment>
<keyword evidence="2 7" id="KW-0812">Transmembrane</keyword>
<dbReference type="Gene3D" id="3.40.50.300">
    <property type="entry name" value="P-loop containing nucleotide triphosphate hydrolases"/>
    <property type="match status" value="1"/>
</dbReference>
<comment type="subcellular location">
    <subcellularLocation>
        <location evidence="1">Cell membrane</location>
        <topology evidence="1">Multi-pass membrane protein</topology>
    </subcellularLocation>
</comment>
<dbReference type="InterPro" id="IPR003593">
    <property type="entry name" value="AAA+_ATPase"/>
</dbReference>
<evidence type="ECO:0000313" key="11">
    <source>
        <dbReference type="Proteomes" id="UP001348641"/>
    </source>
</evidence>
<feature type="domain" description="ABC transporter" evidence="8">
    <location>
        <begin position="343"/>
        <end position="573"/>
    </location>
</feature>
<protein>
    <submittedName>
        <fullName evidence="10">ABC transporter ATP-binding protein</fullName>
    </submittedName>
</protein>
<dbReference type="Gene3D" id="1.20.1560.10">
    <property type="entry name" value="ABC transporter type 1, transmembrane domain"/>
    <property type="match status" value="1"/>
</dbReference>
<evidence type="ECO:0000256" key="6">
    <source>
        <dbReference type="ARBA" id="ARBA00023136"/>
    </source>
</evidence>
<dbReference type="PANTHER" id="PTHR24221">
    <property type="entry name" value="ATP-BINDING CASSETTE SUB-FAMILY B"/>
    <property type="match status" value="1"/>
</dbReference>
<dbReference type="PROSITE" id="PS50929">
    <property type="entry name" value="ABC_TM1F"/>
    <property type="match status" value="1"/>
</dbReference>
<dbReference type="Pfam" id="PF00664">
    <property type="entry name" value="ABC_membrane"/>
    <property type="match status" value="1"/>
</dbReference>
<keyword evidence="4 10" id="KW-0067">ATP-binding</keyword>
<evidence type="ECO:0000259" key="9">
    <source>
        <dbReference type="PROSITE" id="PS50929"/>
    </source>
</evidence>
<dbReference type="GO" id="GO:0005524">
    <property type="term" value="F:ATP binding"/>
    <property type="evidence" value="ECO:0007669"/>
    <property type="project" value="UniProtKB-KW"/>
</dbReference>
<evidence type="ECO:0000256" key="1">
    <source>
        <dbReference type="ARBA" id="ARBA00004651"/>
    </source>
</evidence>
<feature type="transmembrane region" description="Helical" evidence="7">
    <location>
        <begin position="254"/>
        <end position="272"/>
    </location>
</feature>
<dbReference type="PROSITE" id="PS00211">
    <property type="entry name" value="ABC_TRANSPORTER_1"/>
    <property type="match status" value="1"/>
</dbReference>
<keyword evidence="6 7" id="KW-0472">Membrane</keyword>
<dbReference type="InterPro" id="IPR036640">
    <property type="entry name" value="ABC1_TM_sf"/>
</dbReference>
<sequence length="573" mass="61313">MTDDRGAGFGAVPFGRFLRRCGTRLKALYLTAVTAWSTVYALPLVLGAVVSAMLDRAGGQGVGEGVWWLLAAAVALMTLRAVALWFGLQLTFTLIFRTSAWIRVHVLRRLLRRPAARDTVRGDAEAISRLRDDADEIGGLLEWTTDLLYRSVLLVVAVAVLALTDLVMTIPLVLLLGGLWASVVLKNRVAEAQAETRVRQGAVGTEIADLLTGIRDLRLADAVDGRLRALERRFAWRRSVQLRHQVYLDLLSDLFRNLVMVGTAVVLFTVSVRIADGGFSVGELVLFVTYVGWLGQQMYFFGKILARYQSGRVSYGRLAELAGPGVPEGDPHAPAPAGTGEPLRLLTVSGLTCTAPGGAAVHEPVGFEAAPGRIVAVTGAIGAGKSTLVRSLLGLQPGVRGRVSWNGADVTGDPGRMGAPRVGYARQRARFLAGTVRENLLLGADDVTDARLEEAMAAVHMRPGSPELPDGLDTRLDSGAANRLSGGQRQRLALARMLCRPADLYVVDDCDSSLDGATAASIWRTLPRRWPGAWIVVSHNPDLLAAADTVVTVRAGARDHAPEAPGARQEAAL</sequence>
<evidence type="ECO:0000256" key="3">
    <source>
        <dbReference type="ARBA" id="ARBA00022741"/>
    </source>
</evidence>
<dbReference type="PROSITE" id="PS50893">
    <property type="entry name" value="ABC_TRANSPORTER_2"/>
    <property type="match status" value="1"/>
</dbReference>
<dbReference type="SUPFAM" id="SSF52540">
    <property type="entry name" value="P-loop containing nucleoside triphosphate hydrolases"/>
    <property type="match status" value="1"/>
</dbReference>
<dbReference type="SUPFAM" id="SSF90123">
    <property type="entry name" value="ABC transporter transmembrane region"/>
    <property type="match status" value="1"/>
</dbReference>
<dbReference type="InterPro" id="IPR039421">
    <property type="entry name" value="Type_1_exporter"/>
</dbReference>
<dbReference type="SMART" id="SM00382">
    <property type="entry name" value="AAA"/>
    <property type="match status" value="1"/>
</dbReference>
<accession>A0ABU7KPF0</accession>
<keyword evidence="3" id="KW-0547">Nucleotide-binding</keyword>
<dbReference type="Pfam" id="PF00005">
    <property type="entry name" value="ABC_tran"/>
    <property type="match status" value="1"/>
</dbReference>
<dbReference type="Proteomes" id="UP001348641">
    <property type="component" value="Unassembled WGS sequence"/>
</dbReference>
<dbReference type="EMBL" id="JAUUCC010000024">
    <property type="protein sequence ID" value="MEE2051141.1"/>
    <property type="molecule type" value="Genomic_DNA"/>
</dbReference>
<evidence type="ECO:0000256" key="7">
    <source>
        <dbReference type="SAM" id="Phobius"/>
    </source>
</evidence>
<dbReference type="InterPro" id="IPR027417">
    <property type="entry name" value="P-loop_NTPase"/>
</dbReference>
<name>A0ABU7KPF0_9ACTN</name>
<proteinExistence type="predicted"/>
<dbReference type="InterPro" id="IPR003439">
    <property type="entry name" value="ABC_transporter-like_ATP-bd"/>
</dbReference>